<dbReference type="GO" id="GO:0015074">
    <property type="term" value="P:DNA integration"/>
    <property type="evidence" value="ECO:0007669"/>
    <property type="project" value="InterPro"/>
</dbReference>
<keyword evidence="4" id="KW-1185">Reference proteome</keyword>
<accession>A0A5C7II09</accession>
<feature type="domain" description="Integrase catalytic" evidence="2">
    <location>
        <begin position="377"/>
        <end position="465"/>
    </location>
</feature>
<comment type="caution">
    <text evidence="3">The sequence shown here is derived from an EMBL/GenBank/DDBJ whole genome shotgun (WGS) entry which is preliminary data.</text>
</comment>
<protein>
    <recommendedName>
        <fullName evidence="2">Integrase catalytic domain-containing protein</fullName>
    </recommendedName>
</protein>
<dbReference type="PANTHER" id="PTHR42648:SF26">
    <property type="entry name" value="INTEGRASE CATALYTIC DOMAIN-CONTAINING PROTEIN"/>
    <property type="match status" value="1"/>
</dbReference>
<dbReference type="PANTHER" id="PTHR42648">
    <property type="entry name" value="TRANSPOSASE, PUTATIVE-RELATED"/>
    <property type="match status" value="1"/>
</dbReference>
<dbReference type="InterPro" id="IPR054722">
    <property type="entry name" value="PolX-like_BBD"/>
</dbReference>
<dbReference type="GO" id="GO:0003676">
    <property type="term" value="F:nucleic acid binding"/>
    <property type="evidence" value="ECO:0007669"/>
    <property type="project" value="InterPro"/>
</dbReference>
<dbReference type="EMBL" id="VAHF01000002">
    <property type="protein sequence ID" value="TXG68352.1"/>
    <property type="molecule type" value="Genomic_DNA"/>
</dbReference>
<evidence type="ECO:0000259" key="2">
    <source>
        <dbReference type="PROSITE" id="PS50994"/>
    </source>
</evidence>
<gene>
    <name evidence="3" type="ORF">EZV62_003287</name>
</gene>
<proteinExistence type="predicted"/>
<dbReference type="InterPro" id="IPR036397">
    <property type="entry name" value="RNaseH_sf"/>
</dbReference>
<dbReference type="GO" id="GO:0006508">
    <property type="term" value="P:proteolysis"/>
    <property type="evidence" value="ECO:0007669"/>
    <property type="project" value="UniProtKB-KW"/>
</dbReference>
<sequence length="541" mass="60836">MVWDSSLFTSLDRNDRTKIKLGNGEMVQATGKGTISVHTSKGPKLISDVLLIPELDQNLLSVAQLLKKGYTCLFKDNCCIISNSCGVEIVKVEMVDKSFPFNMDQVNFSTLVSKHNDFVQWNKNYSHCNMDALKKLKKNVTVEEVQATSRTCGLRDALADEKTKSLADDYEKCNLMMNEPACYKKAAQIDEKKLAMKEELMMIKRNQAQSSAKAEYIAVEATPKQAQWIKKVSTDLNYVKKKPTGLWCNNSAFSVAKNHVQHGRSKHNNVKFHAIREAEKNGEISNTIQALELENYIFGMNRPSIMFEDFESKSRSAHLAAVNASVWHAKLGHPTPLILQKMLTNVHFNIRFHAPSFCDSCKLGKLHRLPFPNLEITAMSPLELIYSDVWGPAPMLSTNGSRYYISFVDAFTRFTWLFPLKLKSDALEVFIKFQKSVELQFDSKIKNLHSDMGGEYIAFASYLAKQESTADSTSLMPAALPLPVQVSSSCSTHPMTTRSKNGIHKPKVFNLSCFLAEPDPTSAKVALADPTWYKEIDTRIS</sequence>
<dbReference type="OrthoDB" id="418237at2759"/>
<reference evidence="4" key="1">
    <citation type="journal article" date="2019" name="Gigascience">
        <title>De novo genome assembly of the endangered Acer yangbiense, a plant species with extremely small populations endemic to Yunnan Province, China.</title>
        <authorList>
            <person name="Yang J."/>
            <person name="Wariss H.M."/>
            <person name="Tao L."/>
            <person name="Zhang R."/>
            <person name="Yun Q."/>
            <person name="Hollingsworth P."/>
            <person name="Dao Z."/>
            <person name="Luo G."/>
            <person name="Guo H."/>
            <person name="Ma Y."/>
            <person name="Sun W."/>
        </authorList>
    </citation>
    <scope>NUCLEOTIDE SEQUENCE [LARGE SCALE GENOMIC DNA]</scope>
    <source>
        <strain evidence="4">cv. Malutang</strain>
    </source>
</reference>
<dbReference type="Gene3D" id="3.30.420.10">
    <property type="entry name" value="Ribonuclease H-like superfamily/Ribonuclease H"/>
    <property type="match status" value="1"/>
</dbReference>
<dbReference type="Proteomes" id="UP000323000">
    <property type="component" value="Chromosome 2"/>
</dbReference>
<dbReference type="InterPro" id="IPR001584">
    <property type="entry name" value="Integrase_cat-core"/>
</dbReference>
<dbReference type="InterPro" id="IPR039537">
    <property type="entry name" value="Retrotran_Ty1/copia-like"/>
</dbReference>
<keyword evidence="1" id="KW-0378">Hydrolase</keyword>
<keyword evidence="1" id="KW-0645">Protease</keyword>
<evidence type="ECO:0000313" key="4">
    <source>
        <dbReference type="Proteomes" id="UP000323000"/>
    </source>
</evidence>
<dbReference type="GO" id="GO:0008233">
    <property type="term" value="F:peptidase activity"/>
    <property type="evidence" value="ECO:0007669"/>
    <property type="project" value="UniProtKB-KW"/>
</dbReference>
<dbReference type="Pfam" id="PF22936">
    <property type="entry name" value="Pol_BBD"/>
    <property type="match status" value="1"/>
</dbReference>
<name>A0A5C7II09_9ROSI</name>
<dbReference type="PROSITE" id="PS50994">
    <property type="entry name" value="INTEGRASE"/>
    <property type="match status" value="1"/>
</dbReference>
<evidence type="ECO:0000313" key="3">
    <source>
        <dbReference type="EMBL" id="TXG68352.1"/>
    </source>
</evidence>
<dbReference type="AlphaFoldDB" id="A0A5C7II09"/>
<dbReference type="CDD" id="cd09272">
    <property type="entry name" value="RNase_HI_RT_Ty1"/>
    <property type="match status" value="1"/>
</dbReference>
<dbReference type="SUPFAM" id="SSF53098">
    <property type="entry name" value="Ribonuclease H-like"/>
    <property type="match status" value="1"/>
</dbReference>
<evidence type="ECO:0000256" key="1">
    <source>
        <dbReference type="ARBA" id="ARBA00022670"/>
    </source>
</evidence>
<dbReference type="InterPro" id="IPR012337">
    <property type="entry name" value="RNaseH-like_sf"/>
</dbReference>
<organism evidence="3 4">
    <name type="scientific">Acer yangbiense</name>
    <dbReference type="NCBI Taxonomy" id="1000413"/>
    <lineage>
        <taxon>Eukaryota</taxon>
        <taxon>Viridiplantae</taxon>
        <taxon>Streptophyta</taxon>
        <taxon>Embryophyta</taxon>
        <taxon>Tracheophyta</taxon>
        <taxon>Spermatophyta</taxon>
        <taxon>Magnoliopsida</taxon>
        <taxon>eudicotyledons</taxon>
        <taxon>Gunneridae</taxon>
        <taxon>Pentapetalae</taxon>
        <taxon>rosids</taxon>
        <taxon>malvids</taxon>
        <taxon>Sapindales</taxon>
        <taxon>Sapindaceae</taxon>
        <taxon>Hippocastanoideae</taxon>
        <taxon>Acereae</taxon>
        <taxon>Acer</taxon>
    </lineage>
</organism>